<keyword evidence="1" id="KW-1133">Transmembrane helix</keyword>
<organism evidence="3 4">
    <name type="scientific">Aureobasidium subglaciale (strain EXF-2481)</name>
    <name type="common">Aureobasidium pullulans var. subglaciale</name>
    <dbReference type="NCBI Taxonomy" id="1043005"/>
    <lineage>
        <taxon>Eukaryota</taxon>
        <taxon>Fungi</taxon>
        <taxon>Dikarya</taxon>
        <taxon>Ascomycota</taxon>
        <taxon>Pezizomycotina</taxon>
        <taxon>Dothideomycetes</taxon>
        <taxon>Dothideomycetidae</taxon>
        <taxon>Dothideales</taxon>
        <taxon>Saccotheciaceae</taxon>
        <taxon>Aureobasidium</taxon>
    </lineage>
</organism>
<reference evidence="3 4" key="1">
    <citation type="journal article" date="2014" name="BMC Genomics">
        <title>Genome sequencing of four Aureobasidium pullulans varieties: biotechnological potential, stress tolerance, and description of new species.</title>
        <authorList>
            <person name="Gostin Ar C."/>
            <person name="Ohm R.A."/>
            <person name="Kogej T."/>
            <person name="Sonjak S."/>
            <person name="Turk M."/>
            <person name="Zajc J."/>
            <person name="Zalar P."/>
            <person name="Grube M."/>
            <person name="Sun H."/>
            <person name="Han J."/>
            <person name="Sharma A."/>
            <person name="Chiniquy J."/>
            <person name="Ngan C.Y."/>
            <person name="Lipzen A."/>
            <person name="Barry K."/>
            <person name="Grigoriev I.V."/>
            <person name="Gunde-Cimerman N."/>
        </authorList>
    </citation>
    <scope>NUCLEOTIDE SEQUENCE [LARGE SCALE GENOMIC DNA]</scope>
    <source>
        <strain evidence="3 4">EXF-2481</strain>
    </source>
</reference>
<dbReference type="Proteomes" id="UP000030641">
    <property type="component" value="Unassembled WGS sequence"/>
</dbReference>
<gene>
    <name evidence="3" type="ORF">AUEXF2481DRAFT_80705</name>
</gene>
<keyword evidence="1" id="KW-0812">Transmembrane</keyword>
<dbReference type="AlphaFoldDB" id="A0A074YK52"/>
<dbReference type="STRING" id="1043005.A0A074YK52"/>
<evidence type="ECO:0000313" key="4">
    <source>
        <dbReference type="Proteomes" id="UP000030641"/>
    </source>
</evidence>
<evidence type="ECO:0000313" key="3">
    <source>
        <dbReference type="EMBL" id="KEQ94472.1"/>
    </source>
</evidence>
<evidence type="ECO:0000256" key="1">
    <source>
        <dbReference type="SAM" id="Phobius"/>
    </source>
</evidence>
<keyword evidence="4" id="KW-1185">Reference proteome</keyword>
<keyword evidence="1" id="KW-0472">Membrane</keyword>
<sequence length="284" mass="30725">MPFLNKLSVFAVASLLLRAVSAQTCYYPDGLTPSDDIPCNSNAQVSPCCPTGSFCMDNGLCFGGSVVSRASCTDQAWSSAECPKYCTDVNESSAIGLTACDTNSKTFACGLNTTQCQTAHSTFTMTDGTALVLRPAQIAALTANYTNPSSSSTHHYGPGSMIGVALGVGLPLAFALVMVVMVLRKERQQYLLQSIFEQRLEPMGTSDTYRRRSFSNLSKSGTMTTFDSASTSTYTLQQPQQPPSAFLHKYDSHEKFYDHEREFGAPVFELPGNAPEKSNRFEAP</sequence>
<evidence type="ECO:0000256" key="2">
    <source>
        <dbReference type="SAM" id="SignalP"/>
    </source>
</evidence>
<keyword evidence="2" id="KW-0732">Signal</keyword>
<feature type="chain" id="PRO_5001704503" description="Mid2 domain-containing protein" evidence="2">
    <location>
        <begin position="23"/>
        <end position="284"/>
    </location>
</feature>
<dbReference type="HOGENOM" id="CLU_946590_0_0_1"/>
<evidence type="ECO:0008006" key="5">
    <source>
        <dbReference type="Google" id="ProtNLM"/>
    </source>
</evidence>
<feature type="transmembrane region" description="Helical" evidence="1">
    <location>
        <begin position="161"/>
        <end position="183"/>
    </location>
</feature>
<dbReference type="OMA" id="DDNCANA"/>
<feature type="signal peptide" evidence="2">
    <location>
        <begin position="1"/>
        <end position="22"/>
    </location>
</feature>
<dbReference type="GeneID" id="25371596"/>
<accession>A0A074YK52</accession>
<dbReference type="RefSeq" id="XP_013342971.1">
    <property type="nucleotide sequence ID" value="XM_013487517.1"/>
</dbReference>
<name>A0A074YK52_AURSE</name>
<proteinExistence type="predicted"/>
<dbReference type="OrthoDB" id="5215637at2759"/>
<protein>
    <recommendedName>
        <fullName evidence="5">Mid2 domain-containing protein</fullName>
    </recommendedName>
</protein>
<dbReference type="EMBL" id="KL584762">
    <property type="protein sequence ID" value="KEQ94472.1"/>
    <property type="molecule type" value="Genomic_DNA"/>
</dbReference>
<dbReference type="InParanoid" id="A0A074YK52"/>